<evidence type="ECO:0000313" key="2">
    <source>
        <dbReference type="Proteomes" id="UP000630615"/>
    </source>
</evidence>
<gene>
    <name evidence="1" type="ORF">GCM10011573_24810</name>
</gene>
<dbReference type="Proteomes" id="UP000630615">
    <property type="component" value="Unassembled WGS sequence"/>
</dbReference>
<keyword evidence="2" id="KW-1185">Reference proteome</keyword>
<evidence type="ECO:0000313" key="1">
    <source>
        <dbReference type="EMBL" id="GGC94214.1"/>
    </source>
</evidence>
<accession>A0ABQ1PBY3</accession>
<name>A0ABQ1PBY3_9ENTE</name>
<organism evidence="1 2">
    <name type="scientific">Enterococcus wangshanyuanii</name>
    <dbReference type="NCBI Taxonomy" id="2005703"/>
    <lineage>
        <taxon>Bacteria</taxon>
        <taxon>Bacillati</taxon>
        <taxon>Bacillota</taxon>
        <taxon>Bacilli</taxon>
        <taxon>Lactobacillales</taxon>
        <taxon>Enterococcaceae</taxon>
        <taxon>Enterococcus</taxon>
    </lineage>
</organism>
<proteinExistence type="predicted"/>
<protein>
    <submittedName>
        <fullName evidence="1">Uncharacterized protein</fullName>
    </submittedName>
</protein>
<reference evidence="2" key="1">
    <citation type="journal article" date="2019" name="Int. J. Syst. Evol. Microbiol.">
        <title>The Global Catalogue of Microorganisms (GCM) 10K type strain sequencing project: providing services to taxonomists for standard genome sequencing and annotation.</title>
        <authorList>
            <consortium name="The Broad Institute Genomics Platform"/>
            <consortium name="The Broad Institute Genome Sequencing Center for Infectious Disease"/>
            <person name="Wu L."/>
            <person name="Ma J."/>
        </authorList>
    </citation>
    <scope>NUCLEOTIDE SEQUENCE [LARGE SCALE GENOMIC DNA]</scope>
    <source>
        <strain evidence="2">CGMCC 1.15942</strain>
    </source>
</reference>
<sequence length="70" mass="8110">MSVMYSIFTNQNELISLKKQYDKSYSKDKLKVLLKKMVDNKAIVITEDNIESLGITTMMQVTFQVKALIF</sequence>
<comment type="caution">
    <text evidence="1">The sequence shown here is derived from an EMBL/GenBank/DDBJ whole genome shotgun (WGS) entry which is preliminary data.</text>
</comment>
<dbReference type="EMBL" id="BMKI01000005">
    <property type="protein sequence ID" value="GGC94214.1"/>
    <property type="molecule type" value="Genomic_DNA"/>
</dbReference>